<organism evidence="4 5">
    <name type="scientific">Oryctolagus cuniculus</name>
    <name type="common">Rabbit</name>
    <dbReference type="NCBI Taxonomy" id="9986"/>
    <lineage>
        <taxon>Eukaryota</taxon>
        <taxon>Metazoa</taxon>
        <taxon>Chordata</taxon>
        <taxon>Craniata</taxon>
        <taxon>Vertebrata</taxon>
        <taxon>Euteleostomi</taxon>
        <taxon>Mammalia</taxon>
        <taxon>Eutheria</taxon>
        <taxon>Euarchontoglires</taxon>
        <taxon>Glires</taxon>
        <taxon>Lagomorpha</taxon>
        <taxon>Leporidae</taxon>
        <taxon>Oryctolagus</taxon>
    </lineage>
</organism>
<dbReference type="SMART" id="SM00407">
    <property type="entry name" value="IGc1"/>
    <property type="match status" value="3"/>
</dbReference>
<dbReference type="PANTHER" id="PTHR23411">
    <property type="entry name" value="TAPASIN"/>
    <property type="match status" value="1"/>
</dbReference>
<dbReference type="InterPro" id="IPR050380">
    <property type="entry name" value="Immune_Resp_Modulators"/>
</dbReference>
<evidence type="ECO:0000313" key="5">
    <source>
        <dbReference type="Proteomes" id="UP000001811"/>
    </source>
</evidence>
<keyword evidence="1" id="KW-0393">Immunoglobulin domain</keyword>
<feature type="domain" description="Ig-like" evidence="3">
    <location>
        <begin position="270"/>
        <end position="346"/>
    </location>
</feature>
<reference evidence="4 5" key="1">
    <citation type="journal article" date="2011" name="Nature">
        <title>A high-resolution map of human evolutionary constraint using 29 mammals.</title>
        <authorList>
            <person name="Lindblad-Toh K."/>
            <person name="Garber M."/>
            <person name="Zuk O."/>
            <person name="Lin M.F."/>
            <person name="Parker B.J."/>
            <person name="Washietl S."/>
            <person name="Kheradpour P."/>
            <person name="Ernst J."/>
            <person name="Jordan G."/>
            <person name="Mauceli E."/>
            <person name="Ward L.D."/>
            <person name="Lowe C.B."/>
            <person name="Holloway A.K."/>
            <person name="Clamp M."/>
            <person name="Gnerre S."/>
            <person name="Alfoldi J."/>
            <person name="Beal K."/>
            <person name="Chang J."/>
            <person name="Clawson H."/>
            <person name="Cuff J."/>
            <person name="Di Palma F."/>
            <person name="Fitzgerald S."/>
            <person name="Flicek P."/>
            <person name="Guttman M."/>
            <person name="Hubisz M.J."/>
            <person name="Jaffe D.B."/>
            <person name="Jungreis I."/>
            <person name="Kent W.J."/>
            <person name="Kostka D."/>
            <person name="Lara M."/>
            <person name="Martins A.L."/>
            <person name="Massingham T."/>
            <person name="Moltke I."/>
            <person name="Raney B.J."/>
            <person name="Rasmussen M.D."/>
            <person name="Robinson J."/>
            <person name="Stark A."/>
            <person name="Vilella A.J."/>
            <person name="Wen J."/>
            <person name="Xie X."/>
            <person name="Zody M.C."/>
            <person name="Baldwin J."/>
            <person name="Bloom T."/>
            <person name="Chin C.W."/>
            <person name="Heiman D."/>
            <person name="Nicol R."/>
            <person name="Nusbaum C."/>
            <person name="Young S."/>
            <person name="Wilkinson J."/>
            <person name="Worley K.C."/>
            <person name="Kovar C.L."/>
            <person name="Muzny D.M."/>
            <person name="Gibbs R.A."/>
            <person name="Cree A."/>
            <person name="Dihn H.H."/>
            <person name="Fowler G."/>
            <person name="Jhangiani S."/>
            <person name="Joshi V."/>
            <person name="Lee S."/>
            <person name="Lewis L.R."/>
            <person name="Nazareth L.V."/>
            <person name="Okwuonu G."/>
            <person name="Santibanez J."/>
            <person name="Warren W.C."/>
            <person name="Mardis E.R."/>
            <person name="Weinstock G.M."/>
            <person name="Wilson R.K."/>
            <person name="Delehaunty K."/>
            <person name="Dooling D."/>
            <person name="Fronik C."/>
            <person name="Fulton L."/>
            <person name="Fulton B."/>
            <person name="Graves T."/>
            <person name="Minx P."/>
            <person name="Sodergren E."/>
            <person name="Birney E."/>
            <person name="Margulies E.H."/>
            <person name="Herrero J."/>
            <person name="Green E.D."/>
            <person name="Haussler D."/>
            <person name="Siepel A."/>
            <person name="Goldman N."/>
            <person name="Pollard K.S."/>
            <person name="Pedersen J.S."/>
            <person name="Lander E.S."/>
            <person name="Kellis M."/>
        </authorList>
    </citation>
    <scope>NUCLEOTIDE SEQUENCE [LARGE SCALE GENOMIC DNA]</scope>
    <source>
        <strain evidence="5">Thorbecke</strain>
    </source>
</reference>
<feature type="region of interest" description="Disordered" evidence="2">
    <location>
        <begin position="1"/>
        <end position="60"/>
    </location>
</feature>
<dbReference type="InterPro" id="IPR036179">
    <property type="entry name" value="Ig-like_dom_sf"/>
</dbReference>
<evidence type="ECO:0000256" key="1">
    <source>
        <dbReference type="ARBA" id="ARBA00023319"/>
    </source>
</evidence>
<dbReference type="Pfam" id="PF07654">
    <property type="entry name" value="C1-set"/>
    <property type="match status" value="3"/>
</dbReference>
<feature type="compositionally biased region" description="Polar residues" evidence="2">
    <location>
        <begin position="31"/>
        <end position="42"/>
    </location>
</feature>
<evidence type="ECO:0000313" key="4">
    <source>
        <dbReference type="Ensembl" id="ENSOCUP00000022018.2"/>
    </source>
</evidence>
<dbReference type="Gene3D" id="2.60.40.10">
    <property type="entry name" value="Immunoglobulins"/>
    <property type="match status" value="3"/>
</dbReference>
<dbReference type="PROSITE" id="PS50835">
    <property type="entry name" value="IG_LIKE"/>
    <property type="match status" value="2"/>
</dbReference>
<dbReference type="Proteomes" id="UP000001811">
    <property type="component" value="Unplaced"/>
</dbReference>
<dbReference type="GeneTree" id="ENSGT00940000161516"/>
<evidence type="ECO:0000256" key="2">
    <source>
        <dbReference type="SAM" id="MobiDB-lite"/>
    </source>
</evidence>
<reference evidence="4" key="2">
    <citation type="submission" date="2025-08" db="UniProtKB">
        <authorList>
            <consortium name="Ensembl"/>
        </authorList>
    </citation>
    <scope>IDENTIFICATION</scope>
    <source>
        <strain evidence="4">Thorbecke</strain>
    </source>
</reference>
<protein>
    <recommendedName>
        <fullName evidence="3">Ig-like domain-containing protein</fullName>
    </recommendedName>
</protein>
<proteinExistence type="predicted"/>
<dbReference type="STRING" id="9986.ENSOCUP00000022018"/>
<dbReference type="SMR" id="G1TY57"/>
<dbReference type="InterPro" id="IPR003006">
    <property type="entry name" value="Ig/MHC_CS"/>
</dbReference>
<dbReference type="PROSITE" id="PS00290">
    <property type="entry name" value="IG_MHC"/>
    <property type="match status" value="1"/>
</dbReference>
<dbReference type="FunCoup" id="G1TY57">
    <property type="interactions" value="36"/>
</dbReference>
<dbReference type="FunFam" id="2.60.40.10:FF:000998">
    <property type="entry name" value="Immunoglobulin heavy constant epsilon"/>
    <property type="match status" value="1"/>
</dbReference>
<reference evidence="4" key="3">
    <citation type="submission" date="2025-09" db="UniProtKB">
        <authorList>
            <consortium name="Ensembl"/>
        </authorList>
    </citation>
    <scope>IDENTIFICATION</scope>
    <source>
        <strain evidence="4">Thorbecke</strain>
    </source>
</reference>
<dbReference type="InterPro" id="IPR003597">
    <property type="entry name" value="Ig_C1-set"/>
</dbReference>
<dbReference type="Ensembl" id="ENSOCUT00000021541.2">
    <property type="protein sequence ID" value="ENSOCUP00000022018.2"/>
    <property type="gene ID" value="ENSOCUG00000027549.3"/>
</dbReference>
<dbReference type="Bgee" id="ENSOCUG00000027549">
    <property type="expression patterns" value="Expressed in blood and 13 other cell types or tissues"/>
</dbReference>
<dbReference type="InterPro" id="IPR007110">
    <property type="entry name" value="Ig-like_dom"/>
</dbReference>
<dbReference type="HOGENOM" id="CLU_030625_0_1_1"/>
<dbReference type="CDD" id="cd04986">
    <property type="entry name" value="IgC1_CH2_IgA"/>
    <property type="match status" value="1"/>
</dbReference>
<dbReference type="InParanoid" id="G1TY57"/>
<dbReference type="SUPFAM" id="SSF48726">
    <property type="entry name" value="Immunoglobulin"/>
    <property type="match status" value="3"/>
</dbReference>
<sequence>MYTALQEGPGPGLAPTPLSPSGPATEGVMKSSGQAWTRSAGQPGQGDLTLHGAPPAAQTASATTPSLFPLILPGPVSGETVVVGCLIRGFFPLGPLNVSWNVSEGDVIFPPVPSPPSSLYTTSSLLSLTIEECPKCVICHVEHNEVHRDLILPCPDCSIPPITCGEPSLSLQRPDIGDLLLESKASLTCTLSGLKDPEGAVFTWEPTNGNEPVQQSVQSYPCGCYSVSSVLPGCAEPWNAGTEFTCTVTHPEIEGGSLTAKISRGNLTAPQVHLLPPPSEELANNALVTLTCLVQGFSPKDVLVSWTNKGTVVLKESYLVWKPLPEPGQEPTTYAVTNLLRVPAED</sequence>
<accession>G1TY57</accession>
<feature type="domain" description="Ig-like" evidence="3">
    <location>
        <begin position="167"/>
        <end position="263"/>
    </location>
</feature>
<dbReference type="eggNOG" id="ENOG502R54U">
    <property type="taxonomic scope" value="Eukaryota"/>
</dbReference>
<keyword evidence="5" id="KW-1185">Reference proteome</keyword>
<dbReference type="InterPro" id="IPR013783">
    <property type="entry name" value="Ig-like_fold"/>
</dbReference>
<dbReference type="AlphaFoldDB" id="G1TY57"/>
<name>G1TY57_RABIT</name>
<evidence type="ECO:0000259" key="3">
    <source>
        <dbReference type="PROSITE" id="PS50835"/>
    </source>
</evidence>